<dbReference type="SUPFAM" id="SSF56801">
    <property type="entry name" value="Acetyl-CoA synthetase-like"/>
    <property type="match status" value="1"/>
</dbReference>
<evidence type="ECO:0000256" key="1">
    <source>
        <dbReference type="ARBA" id="ARBA00006432"/>
    </source>
</evidence>
<accession>A0A1T4N7V0</accession>
<dbReference type="InterPro" id="IPR025110">
    <property type="entry name" value="AMP-bd_C"/>
</dbReference>
<dbReference type="RefSeq" id="WP_341429555.1">
    <property type="nucleotide sequence ID" value="NZ_FUXM01000006.1"/>
</dbReference>
<dbReference type="PANTHER" id="PTHR43201:SF5">
    <property type="entry name" value="MEDIUM-CHAIN ACYL-COA LIGASE ACSF2, MITOCHONDRIAL"/>
    <property type="match status" value="1"/>
</dbReference>
<evidence type="ECO:0000259" key="3">
    <source>
        <dbReference type="Pfam" id="PF13193"/>
    </source>
</evidence>
<name>A0A1T4N7V0_9FIRM</name>
<comment type="similarity">
    <text evidence="1">Belongs to the ATP-dependent AMP-binding enzyme family.</text>
</comment>
<evidence type="ECO:0000256" key="2">
    <source>
        <dbReference type="ARBA" id="ARBA00022598"/>
    </source>
</evidence>
<gene>
    <name evidence="4" type="ORF">SAMN02745885_00827</name>
</gene>
<dbReference type="PANTHER" id="PTHR43201">
    <property type="entry name" value="ACYL-COA SYNTHETASE"/>
    <property type="match status" value="1"/>
</dbReference>
<evidence type="ECO:0000313" key="5">
    <source>
        <dbReference type="Proteomes" id="UP000189933"/>
    </source>
</evidence>
<dbReference type="GO" id="GO:0031956">
    <property type="term" value="F:medium-chain fatty acid-CoA ligase activity"/>
    <property type="evidence" value="ECO:0007669"/>
    <property type="project" value="TreeGrafter"/>
</dbReference>
<reference evidence="5" key="1">
    <citation type="submission" date="2017-02" db="EMBL/GenBank/DDBJ databases">
        <authorList>
            <person name="Varghese N."/>
            <person name="Submissions S."/>
        </authorList>
    </citation>
    <scope>NUCLEOTIDE SEQUENCE [LARGE SCALE GENOMIC DNA]</scope>
    <source>
        <strain evidence="5">DSM 16521</strain>
    </source>
</reference>
<sequence>MKSFMVLIHQNRPKEVEDVLAQLPQVLEAAVFGVPHPDWGETVCVAVVLKPGMQLSGEEILRFCGSWYSALKNPPDNVRYQGDCLTPPV</sequence>
<dbReference type="Pfam" id="PF13193">
    <property type="entry name" value="AMP-binding_C"/>
    <property type="match status" value="1"/>
</dbReference>
<dbReference type="GO" id="GO:0006631">
    <property type="term" value="P:fatty acid metabolic process"/>
    <property type="evidence" value="ECO:0007669"/>
    <property type="project" value="TreeGrafter"/>
</dbReference>
<keyword evidence="5" id="KW-1185">Reference proteome</keyword>
<proteinExistence type="inferred from homology"/>
<dbReference type="InterPro" id="IPR045851">
    <property type="entry name" value="AMP-bd_C_sf"/>
</dbReference>
<keyword evidence="2" id="KW-0436">Ligase</keyword>
<dbReference type="EMBL" id="FUXM01000006">
    <property type="protein sequence ID" value="SJZ75205.1"/>
    <property type="molecule type" value="Genomic_DNA"/>
</dbReference>
<dbReference type="Gene3D" id="3.30.300.30">
    <property type="match status" value="1"/>
</dbReference>
<organism evidence="4 5">
    <name type="scientific">Carboxydocella sporoproducens DSM 16521</name>
    <dbReference type="NCBI Taxonomy" id="1121270"/>
    <lineage>
        <taxon>Bacteria</taxon>
        <taxon>Bacillati</taxon>
        <taxon>Bacillota</taxon>
        <taxon>Clostridia</taxon>
        <taxon>Eubacteriales</taxon>
        <taxon>Clostridiales Family XVI. Incertae Sedis</taxon>
        <taxon>Carboxydocella</taxon>
    </lineage>
</organism>
<protein>
    <submittedName>
        <fullName evidence="4">AMP-binding enzyme C-terminal domain-containing protein</fullName>
    </submittedName>
</protein>
<dbReference type="AlphaFoldDB" id="A0A1T4N7V0"/>
<dbReference type="Proteomes" id="UP000189933">
    <property type="component" value="Unassembled WGS sequence"/>
</dbReference>
<feature type="domain" description="AMP-binding enzyme C-terminal" evidence="3">
    <location>
        <begin position="15"/>
        <end position="66"/>
    </location>
</feature>
<evidence type="ECO:0000313" key="4">
    <source>
        <dbReference type="EMBL" id="SJZ75205.1"/>
    </source>
</evidence>